<dbReference type="RefSeq" id="XP_005651708.1">
    <property type="nucleotide sequence ID" value="XM_005651651.1"/>
</dbReference>
<evidence type="ECO:0000256" key="2">
    <source>
        <dbReference type="SAM" id="MobiDB-lite"/>
    </source>
</evidence>
<proteinExistence type="predicted"/>
<feature type="region of interest" description="Disordered" evidence="2">
    <location>
        <begin position="266"/>
        <end position="295"/>
    </location>
</feature>
<feature type="compositionally biased region" description="Basic and acidic residues" evidence="2">
    <location>
        <begin position="279"/>
        <end position="288"/>
    </location>
</feature>
<dbReference type="GeneID" id="17045179"/>
<reference evidence="3 4" key="1">
    <citation type="journal article" date="2012" name="Genome Biol.">
        <title>The genome of the polar eukaryotic microalga coccomyxa subellipsoidea reveals traits of cold adaptation.</title>
        <authorList>
            <person name="Blanc G."/>
            <person name="Agarkova I."/>
            <person name="Grimwood J."/>
            <person name="Kuo A."/>
            <person name="Brueggeman A."/>
            <person name="Dunigan D."/>
            <person name="Gurnon J."/>
            <person name="Ladunga I."/>
            <person name="Lindquist E."/>
            <person name="Lucas S."/>
            <person name="Pangilinan J."/>
            <person name="Proschold T."/>
            <person name="Salamov A."/>
            <person name="Schmutz J."/>
            <person name="Weeks D."/>
            <person name="Yamada T."/>
            <person name="Claverie J.M."/>
            <person name="Grigoriev I."/>
            <person name="Van Etten J."/>
            <person name="Lomsadze A."/>
            <person name="Borodovsky M."/>
        </authorList>
    </citation>
    <scope>NUCLEOTIDE SEQUENCE [LARGE SCALE GENOMIC DNA]</scope>
    <source>
        <strain evidence="3 4">C-169</strain>
    </source>
</reference>
<comment type="caution">
    <text evidence="3">The sequence shown here is derived from an EMBL/GenBank/DDBJ whole genome shotgun (WGS) entry which is preliminary data.</text>
</comment>
<evidence type="ECO:0000313" key="3">
    <source>
        <dbReference type="EMBL" id="EIE27164.1"/>
    </source>
</evidence>
<dbReference type="AlphaFoldDB" id="I0Z945"/>
<dbReference type="Proteomes" id="UP000007264">
    <property type="component" value="Unassembled WGS sequence"/>
</dbReference>
<name>I0Z945_COCSC</name>
<organism evidence="3 4">
    <name type="scientific">Coccomyxa subellipsoidea (strain C-169)</name>
    <name type="common">Green microalga</name>
    <dbReference type="NCBI Taxonomy" id="574566"/>
    <lineage>
        <taxon>Eukaryota</taxon>
        <taxon>Viridiplantae</taxon>
        <taxon>Chlorophyta</taxon>
        <taxon>core chlorophytes</taxon>
        <taxon>Trebouxiophyceae</taxon>
        <taxon>Trebouxiophyceae incertae sedis</taxon>
        <taxon>Coccomyxaceae</taxon>
        <taxon>Coccomyxa</taxon>
        <taxon>Coccomyxa subellipsoidea</taxon>
    </lineage>
</organism>
<evidence type="ECO:0000313" key="4">
    <source>
        <dbReference type="Proteomes" id="UP000007264"/>
    </source>
</evidence>
<dbReference type="OrthoDB" id="10439455at2759"/>
<evidence type="ECO:0000256" key="1">
    <source>
        <dbReference type="SAM" id="Coils"/>
    </source>
</evidence>
<protein>
    <submittedName>
        <fullName evidence="3">Uncharacterized protein</fullName>
    </submittedName>
</protein>
<keyword evidence="4" id="KW-1185">Reference proteome</keyword>
<feature type="coiled-coil region" evidence="1">
    <location>
        <begin position="29"/>
        <end position="151"/>
    </location>
</feature>
<gene>
    <name evidence="3" type="ORF">COCSUDRAFT_64098</name>
</gene>
<dbReference type="KEGG" id="csl:COCSUDRAFT_64098"/>
<sequence length="366" mass="39597">MIPILLILGAGAALEIKRLASRSHGDENTQALREREKQLKDILQALRKELDKEKVEHAAEIVKNEVLQQQAGELSEQKEELELQGEALRRENDALRSRAEALAQSAESLLAEKGGIQHQLENLKIESKKEAEKAAEAEAELRRDIAETLERFTAGEIDADGFLDDLRDMGIDVECTVDQLTLTSRQTESTSSAPGWSESMRLVCGSSEQMAQLISAGSLRNDAHLDRSASVLRSIQNTPRESTLTPRFSLPSNLATLTPRLFNKDPSVAEPAALPPLRQPEKEPEDKAGTPPNSYTVEANSLVFTKPAKAPPCQKPPMVPRLGLNVALGSSAPPSSEKAALASLAFPSDDEAALGRPSLDIVAAGP</sequence>
<accession>I0Z945</accession>
<keyword evidence="1" id="KW-0175">Coiled coil</keyword>
<dbReference type="EMBL" id="AGSI01000001">
    <property type="protein sequence ID" value="EIE27164.1"/>
    <property type="molecule type" value="Genomic_DNA"/>
</dbReference>